<sequence>MRSTRELRDNEALMYTHHVSWFPAIERTLEGNALMRMSDLNVHLPLEKELCPFDLVRTTSTMIQMVFWCTMAITMMDAKNLTKEGCAANHPAGRIGKSLIFIRSLMNLYVHLLNRFYVAGKNVMKKQEELPVCREGDLMMDQLVELTSKGCDCLLVIDDGYHLIGTFTDGDLRRTLKASKEGIFKLILYLYSLGANDP</sequence>
<gene>
    <name evidence="1" type="ORF">L2E82_39053</name>
</gene>
<protein>
    <submittedName>
        <fullName evidence="1">Uncharacterized protein</fullName>
    </submittedName>
</protein>
<keyword evidence="2" id="KW-1185">Reference proteome</keyword>
<accession>A0ACB9AIU9</accession>
<reference evidence="2" key="1">
    <citation type="journal article" date="2022" name="Mol. Ecol. Resour.">
        <title>The genomes of chicory, endive, great burdock and yacon provide insights into Asteraceae palaeo-polyploidization history and plant inulin production.</title>
        <authorList>
            <person name="Fan W."/>
            <person name="Wang S."/>
            <person name="Wang H."/>
            <person name="Wang A."/>
            <person name="Jiang F."/>
            <person name="Liu H."/>
            <person name="Zhao H."/>
            <person name="Xu D."/>
            <person name="Zhang Y."/>
        </authorList>
    </citation>
    <scope>NUCLEOTIDE SEQUENCE [LARGE SCALE GENOMIC DNA]</scope>
    <source>
        <strain evidence="2">cv. Punajuju</strain>
    </source>
</reference>
<organism evidence="1 2">
    <name type="scientific">Cichorium intybus</name>
    <name type="common">Chicory</name>
    <dbReference type="NCBI Taxonomy" id="13427"/>
    <lineage>
        <taxon>Eukaryota</taxon>
        <taxon>Viridiplantae</taxon>
        <taxon>Streptophyta</taxon>
        <taxon>Embryophyta</taxon>
        <taxon>Tracheophyta</taxon>
        <taxon>Spermatophyta</taxon>
        <taxon>Magnoliopsida</taxon>
        <taxon>eudicotyledons</taxon>
        <taxon>Gunneridae</taxon>
        <taxon>Pentapetalae</taxon>
        <taxon>asterids</taxon>
        <taxon>campanulids</taxon>
        <taxon>Asterales</taxon>
        <taxon>Asteraceae</taxon>
        <taxon>Cichorioideae</taxon>
        <taxon>Cichorieae</taxon>
        <taxon>Cichoriinae</taxon>
        <taxon>Cichorium</taxon>
    </lineage>
</organism>
<proteinExistence type="predicted"/>
<comment type="caution">
    <text evidence="1">The sequence shown here is derived from an EMBL/GenBank/DDBJ whole genome shotgun (WGS) entry which is preliminary data.</text>
</comment>
<evidence type="ECO:0000313" key="2">
    <source>
        <dbReference type="Proteomes" id="UP001055811"/>
    </source>
</evidence>
<name>A0ACB9AIU9_CICIN</name>
<dbReference type="EMBL" id="CM042015">
    <property type="protein sequence ID" value="KAI3709293.1"/>
    <property type="molecule type" value="Genomic_DNA"/>
</dbReference>
<dbReference type="Proteomes" id="UP001055811">
    <property type="component" value="Linkage Group LG07"/>
</dbReference>
<evidence type="ECO:0000313" key="1">
    <source>
        <dbReference type="EMBL" id="KAI3709293.1"/>
    </source>
</evidence>
<reference evidence="1 2" key="2">
    <citation type="journal article" date="2022" name="Mol. Ecol. Resour.">
        <title>The genomes of chicory, endive, great burdock and yacon provide insights into Asteraceae paleo-polyploidization history and plant inulin production.</title>
        <authorList>
            <person name="Fan W."/>
            <person name="Wang S."/>
            <person name="Wang H."/>
            <person name="Wang A."/>
            <person name="Jiang F."/>
            <person name="Liu H."/>
            <person name="Zhao H."/>
            <person name="Xu D."/>
            <person name="Zhang Y."/>
        </authorList>
    </citation>
    <scope>NUCLEOTIDE SEQUENCE [LARGE SCALE GENOMIC DNA]</scope>
    <source>
        <strain evidence="2">cv. Punajuju</strain>
        <tissue evidence="1">Leaves</tissue>
    </source>
</reference>